<evidence type="ECO:0000313" key="2">
    <source>
        <dbReference type="Proteomes" id="UP000247536"/>
    </source>
</evidence>
<dbReference type="Proteomes" id="UP000247536">
    <property type="component" value="Unassembled WGS sequence"/>
</dbReference>
<sequence>MTTGLRIDNGTVAEALQKVLRSRTFARSERLRCFLKFVVEMEQLGLAHQLKGYTIGIDVFSRDEGFDPGTDPLVRVQAGKLRKLLNLFYAEEGRNEPLRIRIPLGGYVPIYEWAGPQRSSKIDAPGSIQDLATIARRARGDALGLVPGLPQLFIVPTSGSEDHSSIFVNAIRLWEHRLWAVCIAPANLGLPASDQWADPLHFELTVKQRDHTTLDISLRHARSGAQLLDDNSSITDCEDILKLGAAANEFAGANLTIPGRIYRFCHELGLSTSAMLCLDATYRYSLDRSDAAYLRARKHQQEWPGLENASEALVEIPHLLALSSSHA</sequence>
<protein>
    <submittedName>
        <fullName evidence="1">Uncharacterized protein</fullName>
    </submittedName>
</protein>
<dbReference type="EMBL" id="QJRY01000002">
    <property type="protein sequence ID" value="PYB75337.1"/>
    <property type="molecule type" value="Genomic_DNA"/>
</dbReference>
<proteinExistence type="predicted"/>
<dbReference type="RefSeq" id="WP_110790723.1">
    <property type="nucleotide sequence ID" value="NZ_QJRY01000002.1"/>
</dbReference>
<reference evidence="1 2" key="1">
    <citation type="submission" date="2018-06" db="EMBL/GenBank/DDBJ databases">
        <title>Rhizobium wuzhouense sp. nov., isolated from roots of Oryza officinalis.</title>
        <authorList>
            <person name="Yuan T."/>
        </authorList>
    </citation>
    <scope>NUCLEOTIDE SEQUENCE [LARGE SCALE GENOMIC DNA]</scope>
    <source>
        <strain evidence="1 2">W44</strain>
    </source>
</reference>
<evidence type="ECO:0000313" key="1">
    <source>
        <dbReference type="EMBL" id="PYB75337.1"/>
    </source>
</evidence>
<accession>A0ABX5NXU7</accession>
<comment type="caution">
    <text evidence="1">The sequence shown here is derived from an EMBL/GenBank/DDBJ whole genome shotgun (WGS) entry which is preliminary data.</text>
</comment>
<gene>
    <name evidence="1" type="ORF">DMY87_07780</name>
</gene>
<keyword evidence="2" id="KW-1185">Reference proteome</keyword>
<name>A0ABX5NXU7_9HYPH</name>
<organism evidence="1 2">
    <name type="scientific">Rhizobium wuzhouense</name>
    <dbReference type="NCBI Taxonomy" id="1986026"/>
    <lineage>
        <taxon>Bacteria</taxon>
        <taxon>Pseudomonadati</taxon>
        <taxon>Pseudomonadota</taxon>
        <taxon>Alphaproteobacteria</taxon>
        <taxon>Hyphomicrobiales</taxon>
        <taxon>Rhizobiaceae</taxon>
        <taxon>Rhizobium/Agrobacterium group</taxon>
        <taxon>Rhizobium</taxon>
    </lineage>
</organism>